<name>A0ABP0JH98_9DINO</name>
<evidence type="ECO:0000313" key="6">
    <source>
        <dbReference type="Proteomes" id="UP001642484"/>
    </source>
</evidence>
<comment type="caution">
    <text evidence="5">The sequence shown here is derived from an EMBL/GenBank/DDBJ whole genome shotgun (WGS) entry which is preliminary data.</text>
</comment>
<feature type="repeat" description="WD" evidence="3">
    <location>
        <begin position="20"/>
        <end position="61"/>
    </location>
</feature>
<organism evidence="5 6">
    <name type="scientific">Durusdinium trenchii</name>
    <dbReference type="NCBI Taxonomy" id="1381693"/>
    <lineage>
        <taxon>Eukaryota</taxon>
        <taxon>Sar</taxon>
        <taxon>Alveolata</taxon>
        <taxon>Dinophyceae</taxon>
        <taxon>Suessiales</taxon>
        <taxon>Symbiodiniaceae</taxon>
        <taxon>Durusdinium</taxon>
    </lineage>
</organism>
<gene>
    <name evidence="5" type="ORF">CCMP2556_LOCUS11425</name>
</gene>
<feature type="repeat" description="WD" evidence="3">
    <location>
        <begin position="104"/>
        <end position="145"/>
    </location>
</feature>
<dbReference type="Gene3D" id="2.130.10.10">
    <property type="entry name" value="YVTN repeat-like/Quinoprotein amine dehydrogenase"/>
    <property type="match status" value="1"/>
</dbReference>
<dbReference type="PROSITE" id="PS00678">
    <property type="entry name" value="WD_REPEATS_1"/>
    <property type="match status" value="1"/>
</dbReference>
<dbReference type="SMART" id="SM00320">
    <property type="entry name" value="WD40"/>
    <property type="match status" value="4"/>
</dbReference>
<dbReference type="PANTHER" id="PTHR10971">
    <property type="entry name" value="MRNA EXPORT FACTOR AND BUB3"/>
    <property type="match status" value="1"/>
</dbReference>
<accession>A0ABP0JH98</accession>
<evidence type="ECO:0000256" key="4">
    <source>
        <dbReference type="SAM" id="Coils"/>
    </source>
</evidence>
<feature type="coiled-coil region" evidence="4">
    <location>
        <begin position="622"/>
        <end position="649"/>
    </location>
</feature>
<sequence>MADGGLSAQYLSSNPDVVAKEAPGDSISSLAWSPVQDVIAAGSWDKSIYIWEVNGQDMLARTSYVLQAPVLSCSFSSDGLHLISGGCDHKVTMRDLQAQQTIELGHHEEPVRFVSALEELKLVVSGSWDKTLCFWSPQQSKPVLSVPLPERVFAMDVKYPLMVVGCADRQVLTYDLAQGLKTQLNSTNSMFSGLKMQTRSVSCFPDRTGFVLGGIEGRCSVKGLDDQSKTFTFKCHQTQGSISAVNALDFHPAKPSTLASVGGDGSFIFWETTQRKLLRKFDASSMSLTAGKFNSTGSLFAYAVSYDWSKGHEAYHENLPRQVVVHSCKEDEELCCSFAGAPGATAVQVRTTLSAWKHECRTCQSLLRDEQSKVKFVRLCLAAAFFGWQLVSSASSFLRKVVQATADARCQAASVEVLSVVVKEWGVLTKEVRATPTQIKKAMLQQPDLFAILEAWKMLCAGSFASCSASCALLAFHKSVVDYSFLRLVWCGWATYVEARVHLMTRCSKATSLLEKFRRWTTLAQAFSNWQAVKAAGVLRSGRLATAEHWTRELEKADLSQVLLAWRFCHSEQVLYAKLQRLFASKERQVTDHSRLKAERSLRAASAAVLRSRRNTNYLLYFMAWRDAVDKHEEALQNSEAQHAAAYRQGACKAAKLLLENGQCFLQTFRGGALLRFCWGAWRNGYAGKLLRTLGSVFRAHEAQSKRWMVWVTLSAWKQECCKSSLLAEESVALVASTRLSKKYYFTAWQAATQRRVADESVEALSRQLAEGMQIAVACTSAALKQGYSLLLQHAWDAWIQALPRMLRLTTSGALSVPPLPLKTSWRREDLSLQRAMLLAWHSAAVVEVLPAKLAHEVRLQISPLRASWLREDLQFQRAILFAWHMAVLVVEYSSDLRLLQQRLTSAASHVFRVTTCQQAEQSEGWMRRILLCWRVSTLQRSQEQVRRLIGSLQAAEKVSESSWSSDQSRASQLVELRQVFNAWQGACMQGEQALEDERSFMLRELTRLQEESRHRAIDMLDVMTLSREAVALAAEVPQ</sequence>
<dbReference type="InterPro" id="IPR019775">
    <property type="entry name" value="WD40_repeat_CS"/>
</dbReference>
<feature type="repeat" description="WD" evidence="3">
    <location>
        <begin position="238"/>
        <end position="280"/>
    </location>
</feature>
<protein>
    <submittedName>
        <fullName evidence="5">Uncharacterized protein</fullName>
    </submittedName>
</protein>
<keyword evidence="6" id="KW-1185">Reference proteome</keyword>
<dbReference type="EMBL" id="CAXAMN010005446">
    <property type="protein sequence ID" value="CAK9013787.1"/>
    <property type="molecule type" value="Genomic_DNA"/>
</dbReference>
<dbReference type="PROSITE" id="PS50294">
    <property type="entry name" value="WD_REPEATS_REGION"/>
    <property type="match status" value="1"/>
</dbReference>
<dbReference type="PROSITE" id="PS50082">
    <property type="entry name" value="WD_REPEATS_2"/>
    <property type="match status" value="3"/>
</dbReference>
<dbReference type="Pfam" id="PF00400">
    <property type="entry name" value="WD40"/>
    <property type="match status" value="3"/>
</dbReference>
<evidence type="ECO:0000313" key="5">
    <source>
        <dbReference type="EMBL" id="CAK9013787.1"/>
    </source>
</evidence>
<keyword evidence="1 3" id="KW-0853">WD repeat</keyword>
<evidence type="ECO:0000256" key="2">
    <source>
        <dbReference type="ARBA" id="ARBA00022737"/>
    </source>
</evidence>
<dbReference type="SUPFAM" id="SSF50978">
    <property type="entry name" value="WD40 repeat-like"/>
    <property type="match status" value="1"/>
</dbReference>
<dbReference type="InterPro" id="IPR036322">
    <property type="entry name" value="WD40_repeat_dom_sf"/>
</dbReference>
<dbReference type="InterPro" id="IPR001680">
    <property type="entry name" value="WD40_rpt"/>
</dbReference>
<keyword evidence="2" id="KW-0677">Repeat</keyword>
<evidence type="ECO:0000256" key="1">
    <source>
        <dbReference type="ARBA" id="ARBA00022574"/>
    </source>
</evidence>
<evidence type="ECO:0000256" key="3">
    <source>
        <dbReference type="PROSITE-ProRule" id="PRU00221"/>
    </source>
</evidence>
<keyword evidence="4" id="KW-0175">Coiled coil</keyword>
<dbReference type="Proteomes" id="UP001642484">
    <property type="component" value="Unassembled WGS sequence"/>
</dbReference>
<dbReference type="InterPro" id="IPR015943">
    <property type="entry name" value="WD40/YVTN_repeat-like_dom_sf"/>
</dbReference>
<reference evidence="5 6" key="1">
    <citation type="submission" date="2024-02" db="EMBL/GenBank/DDBJ databases">
        <authorList>
            <person name="Chen Y."/>
            <person name="Shah S."/>
            <person name="Dougan E. K."/>
            <person name="Thang M."/>
            <person name="Chan C."/>
        </authorList>
    </citation>
    <scope>NUCLEOTIDE SEQUENCE [LARGE SCALE GENOMIC DNA]</scope>
</reference>
<proteinExistence type="predicted"/>